<sequence>MATTTITSVTATTTAISHYTTSSAVTTATTTNTTTTTTTATNHCYPCRCIANKPPLTTPPSPPPPSPPSPPPPPPPLPMALVLRNTLQRWLWQFNSRGIRETDPSDPPRQIRSNMRTG</sequence>
<feature type="compositionally biased region" description="Pro residues" evidence="1">
    <location>
        <begin position="56"/>
        <end position="78"/>
    </location>
</feature>
<dbReference type="Proteomes" id="UP000324222">
    <property type="component" value="Unassembled WGS sequence"/>
</dbReference>
<comment type="caution">
    <text evidence="2">The sequence shown here is derived from an EMBL/GenBank/DDBJ whole genome shotgun (WGS) entry which is preliminary data.</text>
</comment>
<proteinExistence type="predicted"/>
<accession>A0A5B7G2Q2</accession>
<organism evidence="2 3">
    <name type="scientific">Portunus trituberculatus</name>
    <name type="common">Swimming crab</name>
    <name type="synonym">Neptunus trituberculatus</name>
    <dbReference type="NCBI Taxonomy" id="210409"/>
    <lineage>
        <taxon>Eukaryota</taxon>
        <taxon>Metazoa</taxon>
        <taxon>Ecdysozoa</taxon>
        <taxon>Arthropoda</taxon>
        <taxon>Crustacea</taxon>
        <taxon>Multicrustacea</taxon>
        <taxon>Malacostraca</taxon>
        <taxon>Eumalacostraca</taxon>
        <taxon>Eucarida</taxon>
        <taxon>Decapoda</taxon>
        <taxon>Pleocyemata</taxon>
        <taxon>Brachyura</taxon>
        <taxon>Eubrachyura</taxon>
        <taxon>Portunoidea</taxon>
        <taxon>Portunidae</taxon>
        <taxon>Portuninae</taxon>
        <taxon>Portunus</taxon>
    </lineage>
</organism>
<evidence type="ECO:0000256" key="1">
    <source>
        <dbReference type="SAM" id="MobiDB-lite"/>
    </source>
</evidence>
<reference evidence="2 3" key="1">
    <citation type="submission" date="2019-05" db="EMBL/GenBank/DDBJ databases">
        <title>Another draft genome of Portunus trituberculatus and its Hox gene families provides insights of decapod evolution.</title>
        <authorList>
            <person name="Jeong J.-H."/>
            <person name="Song I."/>
            <person name="Kim S."/>
            <person name="Choi T."/>
            <person name="Kim D."/>
            <person name="Ryu S."/>
            <person name="Kim W."/>
        </authorList>
    </citation>
    <scope>NUCLEOTIDE SEQUENCE [LARGE SCALE GENOMIC DNA]</scope>
    <source>
        <tissue evidence="2">Muscle</tissue>
    </source>
</reference>
<dbReference type="AlphaFoldDB" id="A0A5B7G2Q2"/>
<name>A0A5B7G2Q2_PORTR</name>
<keyword evidence="3" id="KW-1185">Reference proteome</keyword>
<feature type="region of interest" description="Disordered" evidence="1">
    <location>
        <begin position="96"/>
        <end position="118"/>
    </location>
</feature>
<protein>
    <submittedName>
        <fullName evidence="2">Uncharacterized protein</fullName>
    </submittedName>
</protein>
<feature type="region of interest" description="Disordered" evidence="1">
    <location>
        <begin position="51"/>
        <end position="80"/>
    </location>
</feature>
<dbReference type="EMBL" id="VSRR010010237">
    <property type="protein sequence ID" value="MPC51533.1"/>
    <property type="molecule type" value="Genomic_DNA"/>
</dbReference>
<evidence type="ECO:0000313" key="3">
    <source>
        <dbReference type="Proteomes" id="UP000324222"/>
    </source>
</evidence>
<gene>
    <name evidence="2" type="ORF">E2C01_045381</name>
</gene>
<evidence type="ECO:0000313" key="2">
    <source>
        <dbReference type="EMBL" id="MPC51533.1"/>
    </source>
</evidence>